<keyword evidence="3" id="KW-1185">Reference proteome</keyword>
<gene>
    <name evidence="2" type="ORF">ElP_16220</name>
</gene>
<evidence type="ECO:0000313" key="2">
    <source>
        <dbReference type="EMBL" id="QDV33743.1"/>
    </source>
</evidence>
<proteinExistence type="predicted"/>
<dbReference type="KEGG" id="tpla:ElP_16220"/>
<dbReference type="Pfam" id="PF13620">
    <property type="entry name" value="CarboxypepD_reg"/>
    <property type="match status" value="1"/>
</dbReference>
<name>A0A518GYW6_9BACT</name>
<feature type="compositionally biased region" description="Low complexity" evidence="1">
    <location>
        <begin position="152"/>
        <end position="166"/>
    </location>
</feature>
<protein>
    <recommendedName>
        <fullName evidence="4">Carboxypeptidase regulatory-like domain-containing protein</fullName>
    </recommendedName>
</protein>
<dbReference type="SUPFAM" id="SSF49464">
    <property type="entry name" value="Carboxypeptidase regulatory domain-like"/>
    <property type="match status" value="1"/>
</dbReference>
<feature type="compositionally biased region" description="Basic and acidic residues" evidence="1">
    <location>
        <begin position="189"/>
        <end position="200"/>
    </location>
</feature>
<dbReference type="RefSeq" id="WP_197446803.1">
    <property type="nucleotide sequence ID" value="NZ_CP036426.1"/>
</dbReference>
<reference evidence="2 3" key="1">
    <citation type="submission" date="2019-02" db="EMBL/GenBank/DDBJ databases">
        <title>Deep-cultivation of Planctomycetes and their phenomic and genomic characterization uncovers novel biology.</title>
        <authorList>
            <person name="Wiegand S."/>
            <person name="Jogler M."/>
            <person name="Boedeker C."/>
            <person name="Pinto D."/>
            <person name="Vollmers J."/>
            <person name="Rivas-Marin E."/>
            <person name="Kohn T."/>
            <person name="Peeters S.H."/>
            <person name="Heuer A."/>
            <person name="Rast P."/>
            <person name="Oberbeckmann S."/>
            <person name="Bunk B."/>
            <person name="Jeske O."/>
            <person name="Meyerdierks A."/>
            <person name="Storesund J.E."/>
            <person name="Kallscheuer N."/>
            <person name="Luecker S."/>
            <person name="Lage O.M."/>
            <person name="Pohl T."/>
            <person name="Merkel B.J."/>
            <person name="Hornburger P."/>
            <person name="Mueller R.-W."/>
            <person name="Bruemmer F."/>
            <person name="Labrenz M."/>
            <person name="Spormann A.M."/>
            <person name="Op den Camp H."/>
            <person name="Overmann J."/>
            <person name="Amann R."/>
            <person name="Jetten M.S.M."/>
            <person name="Mascher T."/>
            <person name="Medema M.H."/>
            <person name="Devos D.P."/>
            <person name="Kaster A.-K."/>
            <person name="Ovreas L."/>
            <person name="Rohde M."/>
            <person name="Galperin M.Y."/>
            <person name="Jogler C."/>
        </authorList>
    </citation>
    <scope>NUCLEOTIDE SEQUENCE [LARGE SCALE GENOMIC DNA]</scope>
    <source>
        <strain evidence="2 3">ElP</strain>
    </source>
</reference>
<dbReference type="InterPro" id="IPR008969">
    <property type="entry name" value="CarboxyPept-like_regulatory"/>
</dbReference>
<evidence type="ECO:0008006" key="4">
    <source>
        <dbReference type="Google" id="ProtNLM"/>
    </source>
</evidence>
<dbReference type="Proteomes" id="UP000317835">
    <property type="component" value="Chromosome"/>
</dbReference>
<evidence type="ECO:0000313" key="3">
    <source>
        <dbReference type="Proteomes" id="UP000317835"/>
    </source>
</evidence>
<sequence length="362" mass="38580">MTRFIRRIALGGLLALALGLTPRPAVGNGFGLFGPRETVYLGSPVETIYAVPTATSYVVPTTSIVSTSYLVPTASYVYRPARYTLAPTIYRSASTLLPTSYLVGSSYLRPTRYYLDDVVSTSYVPTSYAYSTSLLYPSSVVYDSTPIVVDRPVAAPSPSPSGTSATRRNEPALQAPRQSGNPPGTGRSPELESRAIEPRQPEASAAPAEEEDAGIVPEPSSPPTLPAPGEDGAIEGIMPLPEPFETRTSQRPAFSGGLPGSTLAAATKLVQGRVRDEQTRGPVSGLVVTFSNTVSSFAERRAVTDEDGQFRLAEFLPDGDWSIVVSGSGANAPTRTYPQVTVMGGRIYDRLGRDYSKLVLDY</sequence>
<feature type="region of interest" description="Disordered" evidence="1">
    <location>
        <begin position="152"/>
        <end position="238"/>
    </location>
</feature>
<dbReference type="EMBL" id="CP036426">
    <property type="protein sequence ID" value="QDV33743.1"/>
    <property type="molecule type" value="Genomic_DNA"/>
</dbReference>
<organism evidence="2 3">
    <name type="scientific">Tautonia plasticadhaerens</name>
    <dbReference type="NCBI Taxonomy" id="2527974"/>
    <lineage>
        <taxon>Bacteria</taxon>
        <taxon>Pseudomonadati</taxon>
        <taxon>Planctomycetota</taxon>
        <taxon>Planctomycetia</taxon>
        <taxon>Isosphaerales</taxon>
        <taxon>Isosphaeraceae</taxon>
        <taxon>Tautonia</taxon>
    </lineage>
</organism>
<accession>A0A518GYW6</accession>
<dbReference type="Gene3D" id="2.60.40.1120">
    <property type="entry name" value="Carboxypeptidase-like, regulatory domain"/>
    <property type="match status" value="1"/>
</dbReference>
<dbReference type="AlphaFoldDB" id="A0A518GYW6"/>
<evidence type="ECO:0000256" key="1">
    <source>
        <dbReference type="SAM" id="MobiDB-lite"/>
    </source>
</evidence>